<reference evidence="3" key="1">
    <citation type="submission" date="2016-06" db="UniProtKB">
        <authorList>
            <consortium name="WormBaseParasite"/>
        </authorList>
    </citation>
    <scope>IDENTIFICATION</scope>
</reference>
<dbReference type="Proteomes" id="UP000271098">
    <property type="component" value="Unassembled WGS sequence"/>
</dbReference>
<dbReference type="EMBL" id="UYRT01014542">
    <property type="protein sequence ID" value="VDK54099.1"/>
    <property type="molecule type" value="Genomic_DNA"/>
</dbReference>
<protein>
    <submittedName>
        <fullName evidence="1 3">Uncharacterized protein</fullName>
    </submittedName>
</protein>
<reference evidence="1 2" key="2">
    <citation type="submission" date="2018-11" db="EMBL/GenBank/DDBJ databases">
        <authorList>
            <consortium name="Pathogen Informatics"/>
        </authorList>
    </citation>
    <scope>NUCLEOTIDE SEQUENCE [LARGE SCALE GENOMIC DNA]</scope>
</reference>
<gene>
    <name evidence="1" type="ORF">GPUH_LOCUS6278</name>
</gene>
<keyword evidence="2" id="KW-1185">Reference proteome</keyword>
<dbReference type="AlphaFoldDB" id="A0A183DC35"/>
<sequence>MDSSYVCGAEGALAPAGALLGLDASARGQQEQQQQKQASADALYLSMQSGMPIQNSTVHNPQFL</sequence>
<dbReference type="WBParaSite" id="GPUH_0000628501-mRNA-1">
    <property type="protein sequence ID" value="GPUH_0000628501-mRNA-1"/>
    <property type="gene ID" value="GPUH_0000628501"/>
</dbReference>
<organism evidence="3">
    <name type="scientific">Gongylonema pulchrum</name>
    <dbReference type="NCBI Taxonomy" id="637853"/>
    <lineage>
        <taxon>Eukaryota</taxon>
        <taxon>Metazoa</taxon>
        <taxon>Ecdysozoa</taxon>
        <taxon>Nematoda</taxon>
        <taxon>Chromadorea</taxon>
        <taxon>Rhabditida</taxon>
        <taxon>Spirurina</taxon>
        <taxon>Spiruromorpha</taxon>
        <taxon>Spiruroidea</taxon>
        <taxon>Gongylonematidae</taxon>
        <taxon>Gongylonema</taxon>
    </lineage>
</organism>
<name>A0A183DC35_9BILA</name>
<accession>A0A183DC35</accession>
<proteinExistence type="predicted"/>
<evidence type="ECO:0000313" key="2">
    <source>
        <dbReference type="Proteomes" id="UP000271098"/>
    </source>
</evidence>
<evidence type="ECO:0000313" key="3">
    <source>
        <dbReference type="WBParaSite" id="GPUH_0000628501-mRNA-1"/>
    </source>
</evidence>
<evidence type="ECO:0000313" key="1">
    <source>
        <dbReference type="EMBL" id="VDK54099.1"/>
    </source>
</evidence>